<proteinExistence type="predicted"/>
<evidence type="ECO:0000313" key="2">
    <source>
        <dbReference type="Proteomes" id="UP000187406"/>
    </source>
</evidence>
<keyword evidence="2" id="KW-1185">Reference proteome</keyword>
<gene>
    <name evidence="1" type="ORF">CFOL_v3_14701</name>
</gene>
<reference evidence="2" key="1">
    <citation type="submission" date="2016-04" db="EMBL/GenBank/DDBJ databases">
        <title>Cephalotus genome sequencing.</title>
        <authorList>
            <person name="Fukushima K."/>
            <person name="Hasebe M."/>
            <person name="Fang X."/>
        </authorList>
    </citation>
    <scope>NUCLEOTIDE SEQUENCE [LARGE SCALE GENOMIC DNA]</scope>
    <source>
        <strain evidence="2">cv. St1</strain>
    </source>
</reference>
<comment type="caution">
    <text evidence="1">The sequence shown here is derived from an EMBL/GenBank/DDBJ whole genome shotgun (WGS) entry which is preliminary data.</text>
</comment>
<accession>A0A1Q3BTB7</accession>
<dbReference type="EMBL" id="BDDD01000889">
    <property type="protein sequence ID" value="GAV71207.1"/>
    <property type="molecule type" value="Genomic_DNA"/>
</dbReference>
<name>A0A1Q3BTB7_CEPFO</name>
<evidence type="ECO:0000313" key="1">
    <source>
        <dbReference type="EMBL" id="GAV71207.1"/>
    </source>
</evidence>
<dbReference type="Proteomes" id="UP000187406">
    <property type="component" value="Unassembled WGS sequence"/>
</dbReference>
<dbReference type="InParanoid" id="A0A1Q3BTB7"/>
<organism evidence="1 2">
    <name type="scientific">Cephalotus follicularis</name>
    <name type="common">Albany pitcher plant</name>
    <dbReference type="NCBI Taxonomy" id="3775"/>
    <lineage>
        <taxon>Eukaryota</taxon>
        <taxon>Viridiplantae</taxon>
        <taxon>Streptophyta</taxon>
        <taxon>Embryophyta</taxon>
        <taxon>Tracheophyta</taxon>
        <taxon>Spermatophyta</taxon>
        <taxon>Magnoliopsida</taxon>
        <taxon>eudicotyledons</taxon>
        <taxon>Gunneridae</taxon>
        <taxon>Pentapetalae</taxon>
        <taxon>rosids</taxon>
        <taxon>fabids</taxon>
        <taxon>Oxalidales</taxon>
        <taxon>Cephalotaceae</taxon>
        <taxon>Cephalotus</taxon>
    </lineage>
</organism>
<dbReference type="AlphaFoldDB" id="A0A1Q3BTB7"/>
<protein>
    <submittedName>
        <fullName evidence="1">Uncharacterized protein</fullName>
    </submittedName>
</protein>
<sequence length="101" mass="11943">MVSTCQIRRFCHPGNHYTPHKFGYNETILPRDVRKCEILGVPHLYLLHPFKNFSASEGHAISMRRDYSNSFYILNHLNSVKNNVRAILENREFCSWIHPKE</sequence>